<reference evidence="2 3" key="1">
    <citation type="submission" date="2014-12" db="EMBL/GenBank/DDBJ databases">
        <title>Draft genome sequence of Cohnella kolymensis strain B-2846.</title>
        <authorList>
            <person name="Karlyshev A.V."/>
            <person name="Kudryashova E.B."/>
        </authorList>
    </citation>
    <scope>NUCLEOTIDE SEQUENCE [LARGE SCALE GENOMIC DNA]</scope>
    <source>
        <strain evidence="2 3">VKM B-2846</strain>
    </source>
</reference>
<protein>
    <submittedName>
        <fullName evidence="2">Uncharacterized protein</fullName>
    </submittedName>
</protein>
<dbReference type="RefSeq" id="WP_041064968.1">
    <property type="nucleotide sequence ID" value="NZ_JXAL01000024.1"/>
</dbReference>
<feature type="transmembrane region" description="Helical" evidence="1">
    <location>
        <begin position="78"/>
        <end position="101"/>
    </location>
</feature>
<proteinExistence type="predicted"/>
<comment type="caution">
    <text evidence="2">The sequence shown here is derived from an EMBL/GenBank/DDBJ whole genome shotgun (WGS) entry which is preliminary data.</text>
</comment>
<feature type="transmembrane region" description="Helical" evidence="1">
    <location>
        <begin position="7"/>
        <end position="26"/>
    </location>
</feature>
<keyword evidence="3" id="KW-1185">Reference proteome</keyword>
<keyword evidence="1" id="KW-0472">Membrane</keyword>
<evidence type="ECO:0000256" key="1">
    <source>
        <dbReference type="SAM" id="Phobius"/>
    </source>
</evidence>
<sequence>MQRQFKISLIVLSTSLFLAIVLFFLVDLFTLRYRGEGHGISGNGNLGILFIYPAIPVYLFMLVFVYKVGGSYFRHRKNIAVLPVILLLLLFFSIYGEYYLVHSLFRGLLKRQDFCLNV</sequence>
<feature type="transmembrane region" description="Helical" evidence="1">
    <location>
        <begin position="46"/>
        <end position="66"/>
    </location>
</feature>
<evidence type="ECO:0000313" key="2">
    <source>
        <dbReference type="EMBL" id="KIL35039.1"/>
    </source>
</evidence>
<dbReference type="Proteomes" id="UP000054526">
    <property type="component" value="Unassembled WGS sequence"/>
</dbReference>
<gene>
    <name evidence="2" type="ORF">SD71_15355</name>
</gene>
<name>A0ABR5A1V8_9BACL</name>
<dbReference type="EMBL" id="JXAL01000024">
    <property type="protein sequence ID" value="KIL35039.1"/>
    <property type="molecule type" value="Genomic_DNA"/>
</dbReference>
<keyword evidence="1" id="KW-1133">Transmembrane helix</keyword>
<evidence type="ECO:0000313" key="3">
    <source>
        <dbReference type="Proteomes" id="UP000054526"/>
    </source>
</evidence>
<organism evidence="2 3">
    <name type="scientific">Cohnella kolymensis</name>
    <dbReference type="NCBI Taxonomy" id="1590652"/>
    <lineage>
        <taxon>Bacteria</taxon>
        <taxon>Bacillati</taxon>
        <taxon>Bacillota</taxon>
        <taxon>Bacilli</taxon>
        <taxon>Bacillales</taxon>
        <taxon>Paenibacillaceae</taxon>
        <taxon>Cohnella</taxon>
    </lineage>
</organism>
<keyword evidence="1" id="KW-0812">Transmembrane</keyword>
<accession>A0ABR5A1V8</accession>